<evidence type="ECO:0000313" key="3">
    <source>
        <dbReference type="Proteomes" id="UP001596267"/>
    </source>
</evidence>
<gene>
    <name evidence="2" type="primary">comGG</name>
    <name evidence="2" type="ORF">ACFP7A_13525</name>
</gene>
<keyword evidence="3" id="KW-1185">Reference proteome</keyword>
<feature type="transmembrane region" description="Helical" evidence="1">
    <location>
        <begin position="12"/>
        <end position="35"/>
    </location>
</feature>
<dbReference type="Proteomes" id="UP001596267">
    <property type="component" value="Unassembled WGS sequence"/>
</dbReference>
<evidence type="ECO:0000313" key="2">
    <source>
        <dbReference type="EMBL" id="MFC6387610.1"/>
    </source>
</evidence>
<organism evidence="2 3">
    <name type="scientific">Sporolactobacillus kofuensis</name>
    <dbReference type="NCBI Taxonomy" id="269672"/>
    <lineage>
        <taxon>Bacteria</taxon>
        <taxon>Bacillati</taxon>
        <taxon>Bacillota</taxon>
        <taxon>Bacilli</taxon>
        <taxon>Bacillales</taxon>
        <taxon>Sporolactobacillaceae</taxon>
        <taxon>Sporolactobacillus</taxon>
    </lineage>
</organism>
<name>A0ABW1WKK6_9BACL</name>
<dbReference type="Pfam" id="PF14173">
    <property type="entry name" value="ComGG"/>
    <property type="match status" value="1"/>
</dbReference>
<accession>A0ABW1WKK6</accession>
<keyword evidence="1" id="KW-0812">Transmembrane</keyword>
<dbReference type="EMBL" id="JBHSTQ010000019">
    <property type="protein sequence ID" value="MFC6387610.1"/>
    <property type="molecule type" value="Genomic_DNA"/>
</dbReference>
<protein>
    <submittedName>
        <fullName evidence="2">Competence type IV pilus minor pilin ComGG</fullName>
    </submittedName>
</protein>
<keyword evidence="1" id="KW-0472">Membrane</keyword>
<evidence type="ECO:0000256" key="1">
    <source>
        <dbReference type="SAM" id="Phobius"/>
    </source>
</evidence>
<comment type="caution">
    <text evidence="2">The sequence shown here is derived from an EMBL/GenBank/DDBJ whole genome shotgun (WGS) entry which is preliminary data.</text>
</comment>
<dbReference type="InterPro" id="IPR020372">
    <property type="entry name" value="Competence_ComGG"/>
</dbReference>
<sequence length="130" mass="15011">MSIHRFQNENGFVLPLTIMLSVILLAFVIHSVLLLNSDRQFFQQTNTRYQLQQIRESVLVDIENQMKEKKLANQGTFVYHKGTVTYTVNDNGSQLSLTLTISVDHSQEVDRIIYSKESGKPLSWLERIDP</sequence>
<keyword evidence="1" id="KW-1133">Transmembrane helix</keyword>
<proteinExistence type="predicted"/>
<reference evidence="3" key="1">
    <citation type="journal article" date="2019" name="Int. J. Syst. Evol. Microbiol.">
        <title>The Global Catalogue of Microorganisms (GCM) 10K type strain sequencing project: providing services to taxonomists for standard genome sequencing and annotation.</title>
        <authorList>
            <consortium name="The Broad Institute Genomics Platform"/>
            <consortium name="The Broad Institute Genome Sequencing Center for Infectious Disease"/>
            <person name="Wu L."/>
            <person name="Ma J."/>
        </authorList>
    </citation>
    <scope>NUCLEOTIDE SEQUENCE [LARGE SCALE GENOMIC DNA]</scope>
    <source>
        <strain evidence="3">CCUG 42001</strain>
    </source>
</reference>